<dbReference type="GO" id="GO:0003676">
    <property type="term" value="F:nucleic acid binding"/>
    <property type="evidence" value="ECO:0007669"/>
    <property type="project" value="InterPro"/>
</dbReference>
<comment type="caution">
    <text evidence="1">The sequence shown here is derived from an EMBL/GenBank/DDBJ whole genome shotgun (WGS) entry which is preliminary data.</text>
</comment>
<dbReference type="Pfam" id="PF01359">
    <property type="entry name" value="Transposase_1"/>
    <property type="match status" value="1"/>
</dbReference>
<evidence type="ECO:0000313" key="1">
    <source>
        <dbReference type="EMBL" id="GBN20519.1"/>
    </source>
</evidence>
<dbReference type="Gene3D" id="3.30.420.10">
    <property type="entry name" value="Ribonuclease H-like superfamily/Ribonuclease H"/>
    <property type="match status" value="1"/>
</dbReference>
<dbReference type="InterPro" id="IPR052709">
    <property type="entry name" value="Transposase-MT_Hybrid"/>
</dbReference>
<dbReference type="PANTHER" id="PTHR46060:SF1">
    <property type="entry name" value="MARINER MOS1 TRANSPOSASE-LIKE PROTEIN"/>
    <property type="match status" value="1"/>
</dbReference>
<dbReference type="InterPro" id="IPR036397">
    <property type="entry name" value="RNaseH_sf"/>
</dbReference>
<accession>A0A4Y2M187</accession>
<dbReference type="EMBL" id="BGPR01006629">
    <property type="protein sequence ID" value="GBN20519.1"/>
    <property type="molecule type" value="Genomic_DNA"/>
</dbReference>
<dbReference type="InterPro" id="IPR001888">
    <property type="entry name" value="Transposase_1"/>
</dbReference>
<keyword evidence="2" id="KW-1185">Reference proteome</keyword>
<protein>
    <submittedName>
        <fullName evidence="1">Mariner Mos1 transposase</fullName>
    </submittedName>
</protein>
<name>A0A4Y2M187_ARAVE</name>
<proteinExistence type="predicted"/>
<evidence type="ECO:0000313" key="2">
    <source>
        <dbReference type="Proteomes" id="UP000499080"/>
    </source>
</evidence>
<sequence length="215" mass="24735">MACSLKHLQWYSAEGNEFLASIVAGDETWAPDTVHMAPESKTASMMWKHPSSPSRIKFKVSPSTRKLVLTVFWDMKGVLLPRGSNVNSATYCATLAKLRRAIRDKRNAANQLIRLLHDNARPLLPRPVREKLHGYGWEVLEHPPYSPHLAPSDFNLFGPMKKFLGGKKFDSDNELKRAVRRWLFSQPTKFYETGIFKLIHRWDKCLNMHGSYVEK</sequence>
<organism evidence="1 2">
    <name type="scientific">Araneus ventricosus</name>
    <name type="common">Orbweaver spider</name>
    <name type="synonym">Epeira ventricosa</name>
    <dbReference type="NCBI Taxonomy" id="182803"/>
    <lineage>
        <taxon>Eukaryota</taxon>
        <taxon>Metazoa</taxon>
        <taxon>Ecdysozoa</taxon>
        <taxon>Arthropoda</taxon>
        <taxon>Chelicerata</taxon>
        <taxon>Arachnida</taxon>
        <taxon>Araneae</taxon>
        <taxon>Araneomorphae</taxon>
        <taxon>Entelegynae</taxon>
        <taxon>Araneoidea</taxon>
        <taxon>Araneidae</taxon>
        <taxon>Araneus</taxon>
    </lineage>
</organism>
<reference evidence="1 2" key="1">
    <citation type="journal article" date="2019" name="Sci. Rep.">
        <title>Orb-weaving spider Araneus ventricosus genome elucidates the spidroin gene catalogue.</title>
        <authorList>
            <person name="Kono N."/>
            <person name="Nakamura H."/>
            <person name="Ohtoshi R."/>
            <person name="Moran D.A.P."/>
            <person name="Shinohara A."/>
            <person name="Yoshida Y."/>
            <person name="Fujiwara M."/>
            <person name="Mori M."/>
            <person name="Tomita M."/>
            <person name="Arakawa K."/>
        </authorList>
    </citation>
    <scope>NUCLEOTIDE SEQUENCE [LARGE SCALE GENOMIC DNA]</scope>
</reference>
<dbReference type="Proteomes" id="UP000499080">
    <property type="component" value="Unassembled WGS sequence"/>
</dbReference>
<dbReference type="PANTHER" id="PTHR46060">
    <property type="entry name" value="MARINER MOS1 TRANSPOSASE-LIKE PROTEIN"/>
    <property type="match status" value="1"/>
</dbReference>
<dbReference type="AlphaFoldDB" id="A0A4Y2M187"/>
<gene>
    <name evidence="1" type="primary">marinerT_9</name>
    <name evidence="1" type="ORF">AVEN_169960_1</name>
</gene>